<protein>
    <recommendedName>
        <fullName evidence="4">CU044_5270 family protein</fullName>
    </recommendedName>
</protein>
<name>A0ABW4RTK5_9ACTN</name>
<dbReference type="EMBL" id="JBHUFZ010000011">
    <property type="protein sequence ID" value="MFD1889596.1"/>
    <property type="molecule type" value="Genomic_DNA"/>
</dbReference>
<organism evidence="2 3">
    <name type="scientific">Luteococcus peritonei</name>
    <dbReference type="NCBI Taxonomy" id="88874"/>
    <lineage>
        <taxon>Bacteria</taxon>
        <taxon>Bacillati</taxon>
        <taxon>Actinomycetota</taxon>
        <taxon>Actinomycetes</taxon>
        <taxon>Propionibacteriales</taxon>
        <taxon>Propionibacteriaceae</taxon>
        <taxon>Luteococcus</taxon>
    </lineage>
</organism>
<feature type="compositionally biased region" description="Low complexity" evidence="1">
    <location>
        <begin position="291"/>
        <end position="308"/>
    </location>
</feature>
<evidence type="ECO:0000313" key="3">
    <source>
        <dbReference type="Proteomes" id="UP001597326"/>
    </source>
</evidence>
<keyword evidence="3" id="KW-1185">Reference proteome</keyword>
<evidence type="ECO:0000256" key="1">
    <source>
        <dbReference type="SAM" id="MobiDB-lite"/>
    </source>
</evidence>
<gene>
    <name evidence="2" type="ORF">ACFSCS_05245</name>
</gene>
<reference evidence="3" key="1">
    <citation type="journal article" date="2019" name="Int. J. Syst. Evol. Microbiol.">
        <title>The Global Catalogue of Microorganisms (GCM) 10K type strain sequencing project: providing services to taxonomists for standard genome sequencing and annotation.</title>
        <authorList>
            <consortium name="The Broad Institute Genomics Platform"/>
            <consortium name="The Broad Institute Genome Sequencing Center for Infectious Disease"/>
            <person name="Wu L."/>
            <person name="Ma J."/>
        </authorList>
    </citation>
    <scope>NUCLEOTIDE SEQUENCE [LARGE SCALE GENOMIC DNA]</scope>
    <source>
        <strain evidence="3">CAIM 431</strain>
    </source>
</reference>
<accession>A0ABW4RTK5</accession>
<proteinExistence type="predicted"/>
<comment type="caution">
    <text evidence="2">The sequence shown here is derived from an EMBL/GenBank/DDBJ whole genome shotgun (WGS) entry which is preliminary data.</text>
</comment>
<sequence length="308" mass="32843">MPETSHRPELDEFELHDLALLAPDDLLTAAPDWDLRRETILDEVLPAEPTDSRGRFLRLGIAAAAVAAVGIGGVNLLQSTHQASPAGPSPSASAPQVAGMIEGGRPIAEGHRLLVRCTETVQFEGSATADTLHNLDSYEADGSQRRWQDGRELEPTTSAAAELGQVPADAQKLSAWLLAGKGSTFRPQPASPTTAPMPEGMQQWQGAISWLTNPAISDAMRASLVQLARSSRGVTVSEATLDGRAVLVLDHSAPGWPTTRDTITLAKDSLLPVRRVAVRDSGPATSPQPYTTTTTWDEITDTTQEPRP</sequence>
<evidence type="ECO:0000313" key="2">
    <source>
        <dbReference type="EMBL" id="MFD1889596.1"/>
    </source>
</evidence>
<dbReference type="RefSeq" id="WP_343872635.1">
    <property type="nucleotide sequence ID" value="NZ_BAAAIX010000009.1"/>
</dbReference>
<feature type="region of interest" description="Disordered" evidence="1">
    <location>
        <begin position="277"/>
        <end position="308"/>
    </location>
</feature>
<evidence type="ECO:0008006" key="4">
    <source>
        <dbReference type="Google" id="ProtNLM"/>
    </source>
</evidence>
<dbReference type="Proteomes" id="UP001597326">
    <property type="component" value="Unassembled WGS sequence"/>
</dbReference>